<keyword evidence="2" id="KW-1185">Reference proteome</keyword>
<protein>
    <submittedName>
        <fullName evidence="1">Filamentous hemagglutinin N-terminal domain-containing protein</fullName>
    </submittedName>
</protein>
<organism evidence="1 2">
    <name type="scientific">Acidithiobacillus sulfuriphilus</name>
    <dbReference type="NCBI Taxonomy" id="1867749"/>
    <lineage>
        <taxon>Bacteria</taxon>
        <taxon>Pseudomonadati</taxon>
        <taxon>Pseudomonadota</taxon>
        <taxon>Acidithiobacillia</taxon>
        <taxon>Acidithiobacillales</taxon>
        <taxon>Acidithiobacillaceae</taxon>
        <taxon>Acidithiobacillus</taxon>
    </lineage>
</organism>
<dbReference type="EMBL" id="CP127527">
    <property type="protein sequence ID" value="XRI78160.1"/>
    <property type="molecule type" value="Genomic_DNA"/>
</dbReference>
<evidence type="ECO:0000313" key="1">
    <source>
        <dbReference type="EMBL" id="XRI78160.1"/>
    </source>
</evidence>
<name>A0ACD5HRP5_9PROT</name>
<evidence type="ECO:0000313" key="2">
    <source>
        <dbReference type="Proteomes" id="UP000271650"/>
    </source>
</evidence>
<dbReference type="Proteomes" id="UP000271650">
    <property type="component" value="Chromosome"/>
</dbReference>
<proteinExistence type="predicted"/>
<accession>A0ACD5HRP5</accession>
<gene>
    <name evidence="1" type="ORF">EC580_005675</name>
</gene>
<sequence length="1528" mass="151100">MRTAKKPAFSRKPLFAAMIFALSAPVAFATPTPSGPFPGNGTAVYGTVTAAIAGSTATVTVGSGNTVITWGASGALLPGSSTGFNIGSSAAVVFQNNALGSAAVLNIDVTGTPSQIYGSLSATVSGSATADDAPTLYVANANGVVVGSGATISAPYGVGFIGADLNSTQAQAVFASCGAVPLNFDNTAGSVSVQNGVNWGATTSFLLVAGAGSVNVGSAPGGGVLFIDGGVGGHFSPIGAGIATSDQGSASSIASLSTSNYSSGFVYQDASTSVSVNLGTASTAPALEDVSAYADGTLDNSGVLNASGGTITLNASGTITNTSGISAAGMTINTTDIYGNSSTAQNGAFINTGSSAKITISNSVYNAYLTAAGTSFSNLSGASISVSASGSGNYAELYFDGNSAFTNSGSGSTININANSGDAYLTAYGTSFSNLSGASISISGDNATSYNSGLYFGGSGAFLNGTGATINISGAGGNDNSGYLTAYGTSFTNLGVLNFSGSGDELTVNASSGSINLSGAVTGAGLDDVDLMASSVGQSIFINTALNVSPNLYSPGDQIDASASNMIINAPVSAGTFVYYAHGSSTGTASTAPLVNNFTVTTLGSISAPTIDVAYHPNQTSGDPSTGYGNFHGSTTAGYQSLTNLDINGPLLAGTAGTVNFGQAVQGYNGNTYSSAIDVVSGSSFITAATIAFNNLLSPPHPVNQITFTPSGHYFPITTQPTSSVSQATNLPGNGEVIYTDPLSVVFNTSTIYQNPSQVPGLGTSSTGATINISGQTNVTPGTPSPLIIDWGVPASYSTLNPGTASGFDIGTGAVLSFVNDATYAGGTPAAVDVLNIDVSGYPSNLYGTLDYQGNGGSLWVANGNGILVGSSATLTAPGGLGLIAPGGIQNITAPNVYNLMTSFVTGTMGLDFNDTNATGGVVSIARGADLSGVQQFLDVAGYNSVNVDAPGLANTVALSVDGGIGAHVNTATGAMVPYDDSSVSGYLTDAPTNVRLDVGTGTSAGTAYSNAGALFLADGNLTNLGNLSVNETQVDWINGTFSNDGALQMTPVGNQGYAVLGFNTGTTAYIPSGLTPNTQTVYGNASSAAPTGDFVNAGVLNATTATEGFGFFGAGFQNDAGATLNVSGSAYIGTTNDGVTLAGSMSPLSGSLAVVALGANSVINVQSPISAATGVLLAANTVNISSVIDPLGSFTFFGPESGAAQMNLAAGGSIDAGDVYLGTEGSASITNFVLNGTINGSNSVLFGSGSTPTGHVKGAGSITTPSLTFANLQGSVHNIVSPVIALNGFQVNAENPASTSPALNTVNLSVSADGNGEQGVNLKVNGNLAIDSGNTQAIDAGGAAPANANSILYVQATGNVQVNAGTGANNYGSIAVPNTTDGLFQFPGLVYLQAGNGGGGDSPSDILMVGSPTNPVVIANAFSPSAQVGREGVFLIAPTINYWANSLYTNGNAGVVFAAPYDGLGFPSAAINGNAPTATSYVTDYMPTVYFMRSVPTAAYGEELLPSDVFTNDNGQLQEMQTFLNLY</sequence>
<reference evidence="1 2" key="1">
    <citation type="journal article" date="2019" name="Int. J. Syst. Evol. Microbiol.">
        <title>Acidithiobacillus sulfuriphilus sp. nov.: an extremely acidophilic sulfur-oxidizing chemolithotroph isolated from a neutral pH environment.</title>
        <authorList>
            <person name="Falagan C."/>
            <person name="Moya-Beltran A."/>
            <person name="Castro M."/>
            <person name="Quatrini R."/>
            <person name="Johnson D.B."/>
        </authorList>
    </citation>
    <scope>NUCLEOTIDE SEQUENCE [LARGE SCALE GENOMIC DNA]</scope>
    <source>
        <strain evidence="1 2">CJ-2</strain>
    </source>
</reference>